<dbReference type="SUPFAM" id="SSF51445">
    <property type="entry name" value="(Trans)glycosidases"/>
    <property type="match status" value="1"/>
</dbReference>
<evidence type="ECO:0000256" key="1">
    <source>
        <dbReference type="ARBA" id="ARBA00022801"/>
    </source>
</evidence>
<dbReference type="RefSeq" id="WP_199383289.1">
    <property type="nucleotide sequence ID" value="NZ_JAEMHM010000005.1"/>
</dbReference>
<dbReference type="InterPro" id="IPR013529">
    <property type="entry name" value="Glyco_hydro_42_N"/>
</dbReference>
<evidence type="ECO:0000313" key="8">
    <source>
        <dbReference type="Proteomes" id="UP000636888"/>
    </source>
</evidence>
<protein>
    <submittedName>
        <fullName evidence="7">Beta-galactosidase</fullName>
    </submittedName>
</protein>
<dbReference type="InterPro" id="IPR051923">
    <property type="entry name" value="Glycosyl_Hydrolase_39"/>
</dbReference>
<evidence type="ECO:0000259" key="5">
    <source>
        <dbReference type="Pfam" id="PF00150"/>
    </source>
</evidence>
<dbReference type="GO" id="GO:0009341">
    <property type="term" value="C:beta-galactosidase complex"/>
    <property type="evidence" value="ECO:0007669"/>
    <property type="project" value="InterPro"/>
</dbReference>
<name>A0A8J7LUA9_9BACT</name>
<keyword evidence="4" id="KW-0732">Signal</keyword>
<evidence type="ECO:0000256" key="4">
    <source>
        <dbReference type="SAM" id="SignalP"/>
    </source>
</evidence>
<sequence>MNTTILKPRRFSRAFIAAILICCSGCGHFSEGTLLPSGTHGAAAGGQLHQRTAPASFTKPVSFSMLQDYPKGEDFKEVALDFEVMKELGVSTWRGSFSWVDYEPQRGKFDFAWLHRFVSLAAKQGITLRPYLAYTPAWAAKGGTDKETWNDPPRHLEDWRNFVAATVKELNGYPNIASYEIYNEENVKQWWDGTPAQYNELLKTAAQVVRKGSPASLVILGGMVWPDANWVRDACVTYGNAANFDVVPFHAYPETWTPKNITVENYLDQGRPGSFYQQFVPLVDEKCGHRPIWINEAGFATAPGKTELDQANWWARAIATFLADRRVEHLGIYQIRDRHLLTAVIGESENHYLGLTRSDRQKKLAFHTVQLLVGLLNTRHLTVADSELAVEVTGGSKGELYQHLFVRPDGVQVLVVWDKTGSPTLQLRTRRGVDAFEHALNGTLTPYRSFDGRHLDKVKLEPGMVRIFEIR</sequence>
<organism evidence="7 8">
    <name type="scientific">Geomesophilobacter sediminis</name>
    <dbReference type="NCBI Taxonomy" id="2798584"/>
    <lineage>
        <taxon>Bacteria</taxon>
        <taxon>Pseudomonadati</taxon>
        <taxon>Thermodesulfobacteriota</taxon>
        <taxon>Desulfuromonadia</taxon>
        <taxon>Geobacterales</taxon>
        <taxon>Geobacteraceae</taxon>
        <taxon>Geomesophilobacter</taxon>
    </lineage>
</organism>
<keyword evidence="1 3" id="KW-0378">Hydrolase</keyword>
<dbReference type="Pfam" id="PF00150">
    <property type="entry name" value="Cellulase"/>
    <property type="match status" value="1"/>
</dbReference>
<evidence type="ECO:0000313" key="7">
    <source>
        <dbReference type="EMBL" id="MBJ6724439.1"/>
    </source>
</evidence>
<dbReference type="InterPro" id="IPR001547">
    <property type="entry name" value="Glyco_hydro_5"/>
</dbReference>
<dbReference type="Proteomes" id="UP000636888">
    <property type="component" value="Unassembled WGS sequence"/>
</dbReference>
<comment type="caution">
    <text evidence="7">The sequence shown here is derived from an EMBL/GenBank/DDBJ whole genome shotgun (WGS) entry which is preliminary data.</text>
</comment>
<keyword evidence="8" id="KW-1185">Reference proteome</keyword>
<dbReference type="PANTHER" id="PTHR12631">
    <property type="entry name" value="ALPHA-L-IDURONIDASE"/>
    <property type="match status" value="1"/>
</dbReference>
<feature type="domain" description="Glycoside hydrolase family 42 N-terminal" evidence="6">
    <location>
        <begin position="76"/>
        <end position="141"/>
    </location>
</feature>
<accession>A0A8J7LUA9</accession>
<feature type="domain" description="Glycoside hydrolase family 5" evidence="5">
    <location>
        <begin position="154"/>
        <end position="327"/>
    </location>
</feature>
<feature type="signal peptide" evidence="4">
    <location>
        <begin position="1"/>
        <end position="29"/>
    </location>
</feature>
<evidence type="ECO:0000256" key="2">
    <source>
        <dbReference type="ARBA" id="ARBA00023295"/>
    </source>
</evidence>
<dbReference type="GO" id="GO:0004565">
    <property type="term" value="F:beta-galactosidase activity"/>
    <property type="evidence" value="ECO:0007669"/>
    <property type="project" value="InterPro"/>
</dbReference>
<dbReference type="PANTHER" id="PTHR12631:SF10">
    <property type="entry name" value="BETA-XYLOSIDASE-LIKE PROTEIN-RELATED"/>
    <property type="match status" value="1"/>
</dbReference>
<gene>
    <name evidence="7" type="ORF">JFN93_06955</name>
</gene>
<dbReference type="InterPro" id="IPR017853">
    <property type="entry name" value="GH"/>
</dbReference>
<reference evidence="7" key="1">
    <citation type="submission" date="2020-12" db="EMBL/GenBank/DDBJ databases">
        <title>Geomonas sp. Red875, isolated from river sediment.</title>
        <authorList>
            <person name="Xu Z."/>
            <person name="Zhang Z."/>
            <person name="Masuda Y."/>
            <person name="Itoh H."/>
            <person name="Senoo K."/>
        </authorList>
    </citation>
    <scope>NUCLEOTIDE SEQUENCE</scope>
    <source>
        <strain evidence="7">Red875</strain>
    </source>
</reference>
<evidence type="ECO:0000259" key="6">
    <source>
        <dbReference type="Pfam" id="PF02449"/>
    </source>
</evidence>
<dbReference type="AlphaFoldDB" id="A0A8J7LUA9"/>
<comment type="similarity">
    <text evidence="3">Belongs to the glycosyl hydrolase 5 (cellulase A) family.</text>
</comment>
<dbReference type="EMBL" id="JAEMHM010000005">
    <property type="protein sequence ID" value="MBJ6724439.1"/>
    <property type="molecule type" value="Genomic_DNA"/>
</dbReference>
<dbReference type="Pfam" id="PF02449">
    <property type="entry name" value="Glyco_hydro_42"/>
    <property type="match status" value="1"/>
</dbReference>
<dbReference type="Gene3D" id="3.20.20.80">
    <property type="entry name" value="Glycosidases"/>
    <property type="match status" value="1"/>
</dbReference>
<feature type="chain" id="PRO_5035320975" evidence="4">
    <location>
        <begin position="30"/>
        <end position="471"/>
    </location>
</feature>
<keyword evidence="2 3" id="KW-0326">Glycosidase</keyword>
<dbReference type="GO" id="GO:0000272">
    <property type="term" value="P:polysaccharide catabolic process"/>
    <property type="evidence" value="ECO:0007669"/>
    <property type="project" value="InterPro"/>
</dbReference>
<proteinExistence type="inferred from homology"/>
<evidence type="ECO:0000256" key="3">
    <source>
        <dbReference type="RuleBase" id="RU361153"/>
    </source>
</evidence>